<keyword evidence="4 7" id="KW-1133">Transmembrane helix</keyword>
<name>A0A2U1E6J1_9FIRM</name>
<dbReference type="InterPro" id="IPR037294">
    <property type="entry name" value="ABC_BtuC-like"/>
</dbReference>
<protein>
    <submittedName>
        <fullName evidence="8">Zinc transport system permease protein</fullName>
    </submittedName>
</protein>
<feature type="transmembrane region" description="Helical" evidence="7">
    <location>
        <begin position="227"/>
        <end position="252"/>
    </location>
</feature>
<organism evidence="8 9">
    <name type="scientific">Ezakiella coagulans</name>
    <dbReference type="NCBI Taxonomy" id="46507"/>
    <lineage>
        <taxon>Bacteria</taxon>
        <taxon>Bacillati</taxon>
        <taxon>Bacillota</taxon>
        <taxon>Tissierellia</taxon>
        <taxon>Ezakiella</taxon>
    </lineage>
</organism>
<evidence type="ECO:0000256" key="6">
    <source>
        <dbReference type="RuleBase" id="RU003943"/>
    </source>
</evidence>
<evidence type="ECO:0000256" key="4">
    <source>
        <dbReference type="ARBA" id="ARBA00022989"/>
    </source>
</evidence>
<dbReference type="GO" id="GO:0055085">
    <property type="term" value="P:transmembrane transport"/>
    <property type="evidence" value="ECO:0007669"/>
    <property type="project" value="InterPro"/>
</dbReference>
<evidence type="ECO:0000256" key="5">
    <source>
        <dbReference type="ARBA" id="ARBA00023136"/>
    </source>
</evidence>
<evidence type="ECO:0000313" key="8">
    <source>
        <dbReference type="EMBL" id="PVY95557.1"/>
    </source>
</evidence>
<accession>A0A2U1E6J1</accession>
<dbReference type="SUPFAM" id="SSF81345">
    <property type="entry name" value="ABC transporter involved in vitamin B12 uptake, BtuC"/>
    <property type="match status" value="1"/>
</dbReference>
<feature type="transmembrane region" description="Helical" evidence="7">
    <location>
        <begin position="15"/>
        <end position="39"/>
    </location>
</feature>
<reference evidence="8 9" key="1">
    <citation type="submission" date="2018-04" db="EMBL/GenBank/DDBJ databases">
        <title>Genomic Encyclopedia of Type Strains, Phase IV (KMG-IV): sequencing the most valuable type-strain genomes for metagenomic binning, comparative biology and taxonomic classification.</title>
        <authorList>
            <person name="Goeker M."/>
        </authorList>
    </citation>
    <scope>NUCLEOTIDE SEQUENCE [LARGE SCALE GENOMIC DNA]</scope>
    <source>
        <strain evidence="8 9">DSM 20705</strain>
    </source>
</reference>
<dbReference type="PANTHER" id="PTHR30477">
    <property type="entry name" value="ABC-TRANSPORTER METAL-BINDING PROTEIN"/>
    <property type="match status" value="1"/>
</dbReference>
<dbReference type="GO" id="GO:0010043">
    <property type="term" value="P:response to zinc ion"/>
    <property type="evidence" value="ECO:0007669"/>
    <property type="project" value="TreeGrafter"/>
</dbReference>
<evidence type="ECO:0000313" key="9">
    <source>
        <dbReference type="Proteomes" id="UP000245793"/>
    </source>
</evidence>
<feature type="transmembrane region" description="Helical" evidence="7">
    <location>
        <begin position="69"/>
        <end position="85"/>
    </location>
</feature>
<comment type="similarity">
    <text evidence="2 6">Belongs to the ABC-3 integral membrane protein family.</text>
</comment>
<feature type="transmembrane region" description="Helical" evidence="7">
    <location>
        <begin position="187"/>
        <end position="215"/>
    </location>
</feature>
<keyword evidence="5 7" id="KW-0472">Membrane</keyword>
<keyword evidence="3 6" id="KW-0812">Transmembrane</keyword>
<dbReference type="PANTHER" id="PTHR30477:SF0">
    <property type="entry name" value="METAL TRANSPORT SYSTEM MEMBRANE PROTEIN TM_0125-RELATED"/>
    <property type="match status" value="1"/>
</dbReference>
<evidence type="ECO:0000256" key="7">
    <source>
        <dbReference type="SAM" id="Phobius"/>
    </source>
</evidence>
<dbReference type="AlphaFoldDB" id="A0A2U1E6J1"/>
<dbReference type="Proteomes" id="UP000245793">
    <property type="component" value="Unassembled WGS sequence"/>
</dbReference>
<gene>
    <name evidence="8" type="ORF">C7381_10183</name>
</gene>
<dbReference type="InterPro" id="IPR001626">
    <property type="entry name" value="ABC_TroCD"/>
</dbReference>
<dbReference type="EMBL" id="QEKV01000001">
    <property type="protein sequence ID" value="PVY95557.1"/>
    <property type="molecule type" value="Genomic_DNA"/>
</dbReference>
<keyword evidence="6" id="KW-0813">Transport</keyword>
<feature type="transmembrane region" description="Helical" evidence="7">
    <location>
        <begin position="144"/>
        <end position="162"/>
    </location>
</feature>
<evidence type="ECO:0000256" key="1">
    <source>
        <dbReference type="ARBA" id="ARBA00004141"/>
    </source>
</evidence>
<proteinExistence type="inferred from homology"/>
<dbReference type="Pfam" id="PF00950">
    <property type="entry name" value="ABC-3"/>
    <property type="match status" value="1"/>
</dbReference>
<keyword evidence="9" id="KW-1185">Reference proteome</keyword>
<feature type="transmembrane region" description="Helical" evidence="7">
    <location>
        <begin position="258"/>
        <end position="277"/>
    </location>
</feature>
<evidence type="ECO:0000256" key="3">
    <source>
        <dbReference type="ARBA" id="ARBA00022692"/>
    </source>
</evidence>
<feature type="transmembrane region" description="Helical" evidence="7">
    <location>
        <begin position="97"/>
        <end position="116"/>
    </location>
</feature>
<comment type="caution">
    <text evidence="8">The sequence shown here is derived from an EMBL/GenBank/DDBJ whole genome shotgun (WGS) entry which is preliminary data.</text>
</comment>
<dbReference type="RefSeq" id="WP_116479495.1">
    <property type="nucleotide sequence ID" value="NZ_CAUPJO010000006.1"/>
</dbReference>
<dbReference type="GO" id="GO:0043190">
    <property type="term" value="C:ATP-binding cassette (ABC) transporter complex"/>
    <property type="evidence" value="ECO:0007669"/>
    <property type="project" value="InterPro"/>
</dbReference>
<dbReference type="Gene3D" id="1.10.3470.10">
    <property type="entry name" value="ABC transporter involved in vitamin B12 uptake, BtuC"/>
    <property type="match status" value="1"/>
</dbReference>
<evidence type="ECO:0000256" key="2">
    <source>
        <dbReference type="ARBA" id="ARBA00008034"/>
    </source>
</evidence>
<comment type="subcellular location">
    <subcellularLocation>
        <location evidence="6">Cell membrane</location>
        <topology evidence="6">Multi-pass membrane protein</topology>
    </subcellularLocation>
    <subcellularLocation>
        <location evidence="1">Membrane</location>
        <topology evidence="1">Multi-pass membrane protein</topology>
    </subcellularLocation>
</comment>
<sequence length="280" mass="29874">MELFNKFLMYMDYPFVRYALVTGVLIALASSILGVVLVLKRYSYIGNSLSNVAFGSMSVATVVGLTNKMYLILPVTILTAILLLNSGKKMSLTSDAAIAMIAVSALALGYLVMNVFKTGPNVAVDVCTTLFGSTSILTLKLSDVYSCVLLSILVLIFFITNYKNIFSVTFDGEYAKATGVNTELTNLLLSIIIAIVISLAMTLVGSLLVSALIVFPTISSMKVSHSFKGVCILSVVFSVFCAVFGIVFAILVGTPVGSTIVGANVVLFVLCKIYNIVRGE</sequence>